<proteinExistence type="predicted"/>
<keyword evidence="1" id="KW-0175">Coiled coil</keyword>
<evidence type="ECO:0000256" key="1">
    <source>
        <dbReference type="SAM" id="Coils"/>
    </source>
</evidence>
<protein>
    <submittedName>
        <fullName evidence="2">Uncharacterized protein</fullName>
    </submittedName>
</protein>
<dbReference type="GeneID" id="65403604"/>
<name>A0A562JWW7_9BACI</name>
<sequence>MAKKKIEIPEEKIEDSVEEKQVEQLEEKQVEQLEEKQVEQLEEKQVEQLEVEPPKKYIVVHDFKDLKDNNAIYIKGDIYPKGDDVVVDDQRIKELSTTKNKIGKVLIKEQD</sequence>
<feature type="coiled-coil region" evidence="1">
    <location>
        <begin position="16"/>
        <end position="50"/>
    </location>
</feature>
<dbReference type="Proteomes" id="UP000318667">
    <property type="component" value="Unassembled WGS sequence"/>
</dbReference>
<keyword evidence="3" id="KW-1185">Reference proteome</keyword>
<dbReference type="EMBL" id="VLKI01000005">
    <property type="protein sequence ID" value="TWH87463.1"/>
    <property type="molecule type" value="Genomic_DNA"/>
</dbReference>
<comment type="caution">
    <text evidence="2">The sequence shown here is derived from an EMBL/GenBank/DDBJ whole genome shotgun (WGS) entry which is preliminary data.</text>
</comment>
<gene>
    <name evidence="2" type="ORF">IQ19_02417</name>
</gene>
<dbReference type="AlphaFoldDB" id="A0A562JWW7"/>
<evidence type="ECO:0000313" key="3">
    <source>
        <dbReference type="Proteomes" id="UP000318667"/>
    </source>
</evidence>
<reference evidence="2 3" key="1">
    <citation type="journal article" date="2015" name="Stand. Genomic Sci.">
        <title>Genomic Encyclopedia of Bacterial and Archaeal Type Strains, Phase III: the genomes of soil and plant-associated and newly described type strains.</title>
        <authorList>
            <person name="Whitman W.B."/>
            <person name="Woyke T."/>
            <person name="Klenk H.P."/>
            <person name="Zhou Y."/>
            <person name="Lilburn T.G."/>
            <person name="Beck B.J."/>
            <person name="De Vos P."/>
            <person name="Vandamme P."/>
            <person name="Eisen J.A."/>
            <person name="Garrity G."/>
            <person name="Hugenholtz P."/>
            <person name="Kyrpides N.C."/>
        </authorList>
    </citation>
    <scope>NUCLEOTIDE SEQUENCE [LARGE SCALE GENOMIC DNA]</scope>
    <source>
        <strain evidence="2 3">CGMCC 1.10115</strain>
    </source>
</reference>
<dbReference type="OrthoDB" id="2300838at2"/>
<organism evidence="2 3">
    <name type="scientific">Cytobacillus oceanisediminis</name>
    <dbReference type="NCBI Taxonomy" id="665099"/>
    <lineage>
        <taxon>Bacteria</taxon>
        <taxon>Bacillati</taxon>
        <taxon>Bacillota</taxon>
        <taxon>Bacilli</taxon>
        <taxon>Bacillales</taxon>
        <taxon>Bacillaceae</taxon>
        <taxon>Cytobacillus</taxon>
    </lineage>
</organism>
<dbReference type="RefSeq" id="WP_144542588.1">
    <property type="nucleotide sequence ID" value="NZ_CBCSDC010000002.1"/>
</dbReference>
<evidence type="ECO:0000313" key="2">
    <source>
        <dbReference type="EMBL" id="TWH87463.1"/>
    </source>
</evidence>
<accession>A0A562JWW7</accession>